<evidence type="ECO:0000256" key="1">
    <source>
        <dbReference type="SAM" id="MobiDB-lite"/>
    </source>
</evidence>
<dbReference type="InterPro" id="IPR043504">
    <property type="entry name" value="Peptidase_S1_PA_chymotrypsin"/>
</dbReference>
<dbReference type="SUPFAM" id="SSF50494">
    <property type="entry name" value="Trypsin-like serine proteases"/>
    <property type="match status" value="1"/>
</dbReference>
<dbReference type="InterPro" id="IPR009003">
    <property type="entry name" value="Peptidase_S1_PA"/>
</dbReference>
<dbReference type="EMBL" id="JAFHDT010000859">
    <property type="protein sequence ID" value="KAI7789240.1"/>
    <property type="molecule type" value="Genomic_DNA"/>
</dbReference>
<comment type="caution">
    <text evidence="2">The sequence shown here is derived from an EMBL/GenBank/DDBJ whole genome shotgun (WGS) entry which is preliminary data.</text>
</comment>
<protein>
    <recommendedName>
        <fullName evidence="4">Protein FAM111A</fullName>
    </recommendedName>
</protein>
<accession>A0A9W7W7C5</accession>
<dbReference type="GO" id="GO:0006260">
    <property type="term" value="P:DNA replication"/>
    <property type="evidence" value="ECO:0007669"/>
    <property type="project" value="TreeGrafter"/>
</dbReference>
<gene>
    <name evidence="2" type="ORF">IRJ41_010693</name>
</gene>
<dbReference type="GO" id="GO:0000785">
    <property type="term" value="C:chromatin"/>
    <property type="evidence" value="ECO:0007669"/>
    <property type="project" value="TreeGrafter"/>
</dbReference>
<evidence type="ECO:0000313" key="2">
    <source>
        <dbReference type="EMBL" id="KAI7789240.1"/>
    </source>
</evidence>
<dbReference type="PANTHER" id="PTHR14389:SF3">
    <property type="entry name" value="PROTEIN FAM111A-LIKE"/>
    <property type="match status" value="1"/>
</dbReference>
<dbReference type="AlphaFoldDB" id="A0A9W7W7C5"/>
<dbReference type="GO" id="GO:0005634">
    <property type="term" value="C:nucleus"/>
    <property type="evidence" value="ECO:0007669"/>
    <property type="project" value="TreeGrafter"/>
</dbReference>
<name>A0A9W7W7C5_TRIRA</name>
<feature type="region of interest" description="Disordered" evidence="1">
    <location>
        <begin position="222"/>
        <end position="280"/>
    </location>
</feature>
<sequence>MSKENVRDIKAEEVAQGCSTDQYAEGEIRVIQFRTGFKRFKVACNTSQRLLDALNANDAFRSYSERHVSKEIIIRRATGKVPGAAVKSDFPCCLLESDEILDINFICKEGNIATSQETVKSSSLHKYKTFYIRTRGKIMKRIMSNNELALNVDYVCVYALKGATLKTALRRDGRFSDEIFNNTCELMDIFKDASYDLSLPVDCLCEDQFEIYVRWSKQSTSDMQQSSANNEVEQSIASNEAPADPPTTELSQQPRNENQTKQTKKRRKTEKPTGSLTKGRVTEITWKSEKSIFPSSIEELLRDHCKQLLETLKDKPEVQQLFNVEFGKSIKNFSEVSRVKELAKISDAVCVIVVNKSALGTGFLLFDRFVLTNAHVVKEHLLQEDSVHRNLAVTLEAAFNYEHQFSKEFEFLQIKEDLALYLLETDDKMVDGKHLDYALLELNIDPPSKYPQLLSFYKDNPPNSDFIYIVGHPNCETKKVDVCCIIDTKNQLQAINKHKQENPICPYVSWQIWPCLRENQITYDTCFFHGASGSPVFDEHYFLIGVHTGGFAYKDSNNKTRSVIEYCISMKSIRESIFETGPPDITELLHKFEEAQIDKKKQREQNEEPMQTDN</sequence>
<dbReference type="Pfam" id="PF13365">
    <property type="entry name" value="Trypsin_2"/>
    <property type="match status" value="1"/>
</dbReference>
<dbReference type="OrthoDB" id="10025068at2759"/>
<evidence type="ECO:0000313" key="3">
    <source>
        <dbReference type="Proteomes" id="UP001059041"/>
    </source>
</evidence>
<proteinExistence type="predicted"/>
<evidence type="ECO:0008006" key="4">
    <source>
        <dbReference type="Google" id="ProtNLM"/>
    </source>
</evidence>
<dbReference type="Gene3D" id="2.40.10.10">
    <property type="entry name" value="Trypsin-like serine proteases"/>
    <property type="match status" value="2"/>
</dbReference>
<keyword evidence="3" id="KW-1185">Reference proteome</keyword>
<dbReference type="PANTHER" id="PTHR14389">
    <property type="entry name" value="SI:CH1073-475A24.1"/>
    <property type="match status" value="1"/>
</dbReference>
<reference evidence="2" key="1">
    <citation type="submission" date="2021-02" db="EMBL/GenBank/DDBJ databases">
        <title>Comparative genomics reveals that relaxation of natural selection precedes convergent phenotypic evolution of cavefish.</title>
        <authorList>
            <person name="Peng Z."/>
        </authorList>
    </citation>
    <scope>NUCLEOTIDE SEQUENCE</scope>
    <source>
        <tissue evidence="2">Muscle</tissue>
    </source>
</reference>
<dbReference type="Proteomes" id="UP001059041">
    <property type="component" value="Unassembled WGS sequence"/>
</dbReference>
<feature type="compositionally biased region" description="Polar residues" evidence="1">
    <location>
        <begin position="248"/>
        <end position="257"/>
    </location>
</feature>
<organism evidence="2 3">
    <name type="scientific">Triplophysa rosa</name>
    <name type="common">Cave loach</name>
    <dbReference type="NCBI Taxonomy" id="992332"/>
    <lineage>
        <taxon>Eukaryota</taxon>
        <taxon>Metazoa</taxon>
        <taxon>Chordata</taxon>
        <taxon>Craniata</taxon>
        <taxon>Vertebrata</taxon>
        <taxon>Euteleostomi</taxon>
        <taxon>Actinopterygii</taxon>
        <taxon>Neopterygii</taxon>
        <taxon>Teleostei</taxon>
        <taxon>Ostariophysi</taxon>
        <taxon>Cypriniformes</taxon>
        <taxon>Nemacheilidae</taxon>
        <taxon>Triplophysa</taxon>
    </lineage>
</organism>
<feature type="compositionally biased region" description="Polar residues" evidence="1">
    <location>
        <begin position="222"/>
        <end position="238"/>
    </location>
</feature>